<sequence>MKFPMRRMAAAIFAAGFSVTAAGLSTAEPLPSTEPGAIVSSRQLDGSELIPQAGKGFRLVYRTTGQNGEPQVSGGNIYLPAGSPPPGGWRVVSWGHGTSGMRQGCAPNLMNGLADTHDETPQLSALLAEGYAVAATDYIGLGAPGRYEYLAGRAEGHAVLDIVRAGRLVDAGLSGSYVLAGHSIGGHAALLAAHLSSGYAPELELYGTAAFAPTSNYEDVINVLAGPDLAAPLPAGLQVRVLMILAGLDHARPELNALDYLSERGKHVLGLAADGAGCLESASAAVSGRPLGELFTRPLTDPALTAALRDYMGVPATGYRQPVLLLQGGADTVQPAPTTMLLQQQLQQGGADSRLRFYPAATHFTLLPEARSDTTAFLAEVLPDR</sequence>
<gene>
    <name evidence="2" type="ORF">BJ987_006075</name>
</gene>
<dbReference type="PIRSF" id="PIRSF029171">
    <property type="entry name" value="Esterase_LipA"/>
    <property type="match status" value="1"/>
</dbReference>
<dbReference type="PANTHER" id="PTHR34853">
    <property type="match status" value="1"/>
</dbReference>
<dbReference type="RefSeq" id="WP_245366197.1">
    <property type="nucleotide sequence ID" value="NZ_JAGGMR010000001.1"/>
</dbReference>
<dbReference type="Gene3D" id="3.40.50.1820">
    <property type="entry name" value="alpha/beta hydrolase"/>
    <property type="match status" value="2"/>
</dbReference>
<dbReference type="InterPro" id="IPR005152">
    <property type="entry name" value="Lipase_secreted"/>
</dbReference>
<protein>
    <submittedName>
        <fullName evidence="2">Pimeloyl-ACP methyl ester carboxylesterase</fullName>
    </submittedName>
</protein>
<keyword evidence="3" id="KW-1185">Reference proteome</keyword>
<reference evidence="2 3" key="1">
    <citation type="submission" date="2021-03" db="EMBL/GenBank/DDBJ databases">
        <title>Sequencing the genomes of 1000 actinobacteria strains.</title>
        <authorList>
            <person name="Klenk H.-P."/>
        </authorList>
    </citation>
    <scope>NUCLEOTIDE SEQUENCE [LARGE SCALE GENOMIC DNA]</scope>
    <source>
        <strain evidence="2 3">DSM 45516</strain>
    </source>
</reference>
<proteinExistence type="predicted"/>
<name>A0ABS4QN92_9NOCA</name>
<keyword evidence="1" id="KW-0732">Signal</keyword>
<feature type="signal peptide" evidence="1">
    <location>
        <begin position="1"/>
        <end position="21"/>
    </location>
</feature>
<dbReference type="Proteomes" id="UP001519325">
    <property type="component" value="Unassembled WGS sequence"/>
</dbReference>
<evidence type="ECO:0000313" key="2">
    <source>
        <dbReference type="EMBL" id="MBP2193174.1"/>
    </source>
</evidence>
<feature type="chain" id="PRO_5046267654" evidence="1">
    <location>
        <begin position="22"/>
        <end position="385"/>
    </location>
</feature>
<organism evidence="2 3">
    <name type="scientific">Nocardia goodfellowii</name>
    <dbReference type="NCBI Taxonomy" id="882446"/>
    <lineage>
        <taxon>Bacteria</taxon>
        <taxon>Bacillati</taxon>
        <taxon>Actinomycetota</taxon>
        <taxon>Actinomycetes</taxon>
        <taxon>Mycobacteriales</taxon>
        <taxon>Nocardiaceae</taxon>
        <taxon>Nocardia</taxon>
    </lineage>
</organism>
<evidence type="ECO:0000256" key="1">
    <source>
        <dbReference type="SAM" id="SignalP"/>
    </source>
</evidence>
<dbReference type="EMBL" id="JAGGMR010000001">
    <property type="protein sequence ID" value="MBP2193174.1"/>
    <property type="molecule type" value="Genomic_DNA"/>
</dbReference>
<dbReference type="SUPFAM" id="SSF53474">
    <property type="entry name" value="alpha/beta-Hydrolases"/>
    <property type="match status" value="1"/>
</dbReference>
<evidence type="ECO:0000313" key="3">
    <source>
        <dbReference type="Proteomes" id="UP001519325"/>
    </source>
</evidence>
<dbReference type="PANTHER" id="PTHR34853:SF1">
    <property type="entry name" value="LIPASE 5"/>
    <property type="match status" value="1"/>
</dbReference>
<accession>A0ABS4QN92</accession>
<dbReference type="InterPro" id="IPR029058">
    <property type="entry name" value="AB_hydrolase_fold"/>
</dbReference>
<dbReference type="Pfam" id="PF03583">
    <property type="entry name" value="LIP"/>
    <property type="match status" value="1"/>
</dbReference>
<comment type="caution">
    <text evidence="2">The sequence shown here is derived from an EMBL/GenBank/DDBJ whole genome shotgun (WGS) entry which is preliminary data.</text>
</comment>